<name>A0A6M3IW57_9ZZZZ</name>
<proteinExistence type="predicted"/>
<evidence type="ECO:0000313" key="3">
    <source>
        <dbReference type="EMBL" id="QJA61275.1"/>
    </source>
</evidence>
<dbReference type="Pfam" id="PF01734">
    <property type="entry name" value="Patatin"/>
    <property type="match status" value="1"/>
</dbReference>
<dbReference type="AlphaFoldDB" id="A0A6M3IW57"/>
<sequence length="296" mass="33052">MIKNMVFEGGGVKGIAYVGALEVFEEQGLLKNVEGFGGTSAGAIMACLCALKLPIKKMLDILWKLDFNALMDDDWGALRDTHRLLHDFGWYKGDYFLQWIKGIIHAETGMDDLTFYDLHHITYRDLRVIGANLSTGYSEVFSYKDTPFLTVAAAVRISMSIPLFFKAVPMTGGLYVDGGLFRNFPVQLFDEEFLLEETVGFRLDSTKEITAFKAGGKVAGDEIVNFKDYITSLVHAIMNGQEDRHLHSKDWERTVYIDTGDVSSVDFDLSNEKKQALLKAGRLGAKNYLGLEEGNA</sequence>
<dbReference type="PANTHER" id="PTHR46394">
    <property type="entry name" value="ANNEXIN"/>
    <property type="match status" value="1"/>
</dbReference>
<feature type="domain" description="PNPLA" evidence="2">
    <location>
        <begin position="5"/>
        <end position="190"/>
    </location>
</feature>
<dbReference type="InterPro" id="IPR002641">
    <property type="entry name" value="PNPLA_dom"/>
</dbReference>
<evidence type="ECO:0000259" key="2">
    <source>
        <dbReference type="PROSITE" id="PS51635"/>
    </source>
</evidence>
<dbReference type="Gene3D" id="3.40.1090.10">
    <property type="entry name" value="Cytosolic phospholipase A2 catalytic domain"/>
    <property type="match status" value="2"/>
</dbReference>
<dbReference type="SUPFAM" id="SSF52151">
    <property type="entry name" value="FabD/lysophospholipase-like"/>
    <property type="match status" value="1"/>
</dbReference>
<protein>
    <recommendedName>
        <fullName evidence="2">PNPLA domain-containing protein</fullName>
    </recommendedName>
</protein>
<organism evidence="3">
    <name type="scientific">viral metagenome</name>
    <dbReference type="NCBI Taxonomy" id="1070528"/>
    <lineage>
        <taxon>unclassified sequences</taxon>
        <taxon>metagenomes</taxon>
        <taxon>organismal metagenomes</taxon>
    </lineage>
</organism>
<dbReference type="PROSITE" id="PS51635">
    <property type="entry name" value="PNPLA"/>
    <property type="match status" value="1"/>
</dbReference>
<dbReference type="PANTHER" id="PTHR46394:SF1">
    <property type="entry name" value="PNPLA DOMAIN-CONTAINING PROTEIN"/>
    <property type="match status" value="1"/>
</dbReference>
<gene>
    <name evidence="3" type="ORF">MM415B00971_0034</name>
</gene>
<dbReference type="GO" id="GO:0006629">
    <property type="term" value="P:lipid metabolic process"/>
    <property type="evidence" value="ECO:0007669"/>
    <property type="project" value="UniProtKB-KW"/>
</dbReference>
<dbReference type="InterPro" id="IPR052580">
    <property type="entry name" value="Lipid_Hydrolase"/>
</dbReference>
<dbReference type="InterPro" id="IPR016035">
    <property type="entry name" value="Acyl_Trfase/lysoPLipase"/>
</dbReference>
<accession>A0A6M3IW57</accession>
<keyword evidence="1" id="KW-0443">Lipid metabolism</keyword>
<dbReference type="EMBL" id="MT141435">
    <property type="protein sequence ID" value="QJA61275.1"/>
    <property type="molecule type" value="Genomic_DNA"/>
</dbReference>
<dbReference type="CDD" id="cd07207">
    <property type="entry name" value="Pat_ExoU_VipD_like"/>
    <property type="match status" value="1"/>
</dbReference>
<reference evidence="3" key="1">
    <citation type="submission" date="2020-03" db="EMBL/GenBank/DDBJ databases">
        <title>The deep terrestrial virosphere.</title>
        <authorList>
            <person name="Holmfeldt K."/>
            <person name="Nilsson E."/>
            <person name="Simone D."/>
            <person name="Lopez-Fernandez M."/>
            <person name="Wu X."/>
            <person name="de Brujin I."/>
            <person name="Lundin D."/>
            <person name="Andersson A."/>
            <person name="Bertilsson S."/>
            <person name="Dopson M."/>
        </authorList>
    </citation>
    <scope>NUCLEOTIDE SEQUENCE</scope>
    <source>
        <strain evidence="3">MM415B00971</strain>
    </source>
</reference>
<evidence type="ECO:0000256" key="1">
    <source>
        <dbReference type="ARBA" id="ARBA00023098"/>
    </source>
</evidence>